<sequence length="149" mass="17219">MTITIRQVRNRWPGELRVGFDDGTHTDIVSYGDATVNYTCWSKVHFRYKGRLPDGTVWEHHHELFSLKDNGNYELELRWRDDDNDKESFTVSGTCTFECLLLPLDEMTLTYCWEPSVKGNTGIVVQEWYHSSVSKNCTKNVSDTSSDGE</sequence>
<accession>A0ABD1ZBB4</accession>
<evidence type="ECO:0000313" key="1">
    <source>
        <dbReference type="EMBL" id="KAL2645103.1"/>
    </source>
</evidence>
<dbReference type="Proteomes" id="UP001605036">
    <property type="component" value="Unassembled WGS sequence"/>
</dbReference>
<gene>
    <name evidence="1" type="ORF">R1flu_012690</name>
</gene>
<protein>
    <submittedName>
        <fullName evidence="1">Uncharacterized protein</fullName>
    </submittedName>
</protein>
<dbReference type="EMBL" id="JBHFFA010000002">
    <property type="protein sequence ID" value="KAL2645103.1"/>
    <property type="molecule type" value="Genomic_DNA"/>
</dbReference>
<name>A0ABD1ZBB4_9MARC</name>
<comment type="caution">
    <text evidence="1">The sequence shown here is derived from an EMBL/GenBank/DDBJ whole genome shotgun (WGS) entry which is preliminary data.</text>
</comment>
<organism evidence="1 2">
    <name type="scientific">Riccia fluitans</name>
    <dbReference type="NCBI Taxonomy" id="41844"/>
    <lineage>
        <taxon>Eukaryota</taxon>
        <taxon>Viridiplantae</taxon>
        <taxon>Streptophyta</taxon>
        <taxon>Embryophyta</taxon>
        <taxon>Marchantiophyta</taxon>
        <taxon>Marchantiopsida</taxon>
        <taxon>Marchantiidae</taxon>
        <taxon>Marchantiales</taxon>
        <taxon>Ricciaceae</taxon>
        <taxon>Riccia</taxon>
    </lineage>
</organism>
<evidence type="ECO:0000313" key="2">
    <source>
        <dbReference type="Proteomes" id="UP001605036"/>
    </source>
</evidence>
<reference evidence="1 2" key="1">
    <citation type="submission" date="2024-09" db="EMBL/GenBank/DDBJ databases">
        <title>Chromosome-scale assembly of Riccia fluitans.</title>
        <authorList>
            <person name="Paukszto L."/>
            <person name="Sawicki J."/>
            <person name="Karawczyk K."/>
            <person name="Piernik-Szablinska J."/>
            <person name="Szczecinska M."/>
            <person name="Mazdziarz M."/>
        </authorList>
    </citation>
    <scope>NUCLEOTIDE SEQUENCE [LARGE SCALE GENOMIC DNA]</scope>
    <source>
        <strain evidence="1">Rf_01</strain>
        <tissue evidence="1">Aerial parts of the thallus</tissue>
    </source>
</reference>
<dbReference type="AlphaFoldDB" id="A0ABD1ZBB4"/>
<keyword evidence="2" id="KW-1185">Reference proteome</keyword>
<proteinExistence type="predicted"/>